<dbReference type="EMBL" id="FNCO01000013">
    <property type="protein sequence ID" value="SDI44856.1"/>
    <property type="molecule type" value="Genomic_DNA"/>
</dbReference>
<protein>
    <submittedName>
        <fullName evidence="1">Uncharacterized protein</fullName>
    </submittedName>
</protein>
<reference evidence="2" key="1">
    <citation type="submission" date="2016-10" db="EMBL/GenBank/DDBJ databases">
        <authorList>
            <person name="Varghese N."/>
            <person name="Submissions S."/>
        </authorList>
    </citation>
    <scope>NUCLEOTIDE SEQUENCE [LARGE SCALE GENOMIC DNA]</scope>
    <source>
        <strain evidence="2">ATCC 700689</strain>
    </source>
</reference>
<evidence type="ECO:0000313" key="2">
    <source>
        <dbReference type="Proteomes" id="UP000182894"/>
    </source>
</evidence>
<sequence>MQDALISFRQFDVLYQYRTTLVNLPQQADRIIKRLGIATDPRFLTVYQPALNETLWLASNRLTQWPDLSPIYPRAFHDQQRLNTDIRQFNAIFEATLASMPAAERRAPLSSLDLRKQPFLLEGKLLVLTVGPAWPFAQQMKTRVSQTYMTFESAAGTLNQLHQNNREILPRFMDFMRGALETYIRKNKPDQNQGDTNTAALNAEITLIAQQQQSLIQATEQLSEGFTRLVSMQSTALREFSTLFSTISRADFQLMVELAIPSLNEAELTARH</sequence>
<dbReference type="STRING" id="89065.SAMN05216605_113156"/>
<accession>A0A1G8KNA1</accession>
<dbReference type="AlphaFoldDB" id="A0A1G8KNA1"/>
<proteinExistence type="predicted"/>
<gene>
    <name evidence="1" type="ORF">SAMN05216605_113156</name>
</gene>
<keyword evidence="2" id="KW-1185">Reference proteome</keyword>
<organism evidence="1 2">
    <name type="scientific">Pseudomonas abietaniphila</name>
    <dbReference type="NCBI Taxonomy" id="89065"/>
    <lineage>
        <taxon>Bacteria</taxon>
        <taxon>Pseudomonadati</taxon>
        <taxon>Pseudomonadota</taxon>
        <taxon>Gammaproteobacteria</taxon>
        <taxon>Pseudomonadales</taxon>
        <taxon>Pseudomonadaceae</taxon>
        <taxon>Pseudomonas</taxon>
    </lineage>
</organism>
<evidence type="ECO:0000313" key="1">
    <source>
        <dbReference type="EMBL" id="SDI44856.1"/>
    </source>
</evidence>
<name>A0A1G8KNA1_9PSED</name>
<dbReference type="Proteomes" id="UP000182894">
    <property type="component" value="Unassembled WGS sequence"/>
</dbReference>